<proteinExistence type="predicted"/>
<protein>
    <submittedName>
        <fullName evidence="2">Oxygen-dependent protoporphyrinogen oxidase</fullName>
    </submittedName>
</protein>
<dbReference type="PANTHER" id="PTHR42923:SF3">
    <property type="entry name" value="PROTOPORPHYRINOGEN OXIDASE"/>
    <property type="match status" value="1"/>
</dbReference>
<dbReference type="RefSeq" id="WP_130282785.1">
    <property type="nucleotide sequence ID" value="NZ_SGXT01000015.1"/>
</dbReference>
<gene>
    <name evidence="2" type="ORF">EV140_1609</name>
</gene>
<evidence type="ECO:0000313" key="3">
    <source>
        <dbReference type="Proteomes" id="UP000292408"/>
    </source>
</evidence>
<dbReference type="Gene3D" id="1.10.3110.10">
    <property type="entry name" value="protoporphyrinogen ix oxidase, domain 3"/>
    <property type="match status" value="1"/>
</dbReference>
<evidence type="ECO:0000259" key="1">
    <source>
        <dbReference type="Pfam" id="PF01593"/>
    </source>
</evidence>
<dbReference type="Proteomes" id="UP000292408">
    <property type="component" value="Unassembled WGS sequence"/>
</dbReference>
<dbReference type="OrthoDB" id="3450553at2"/>
<dbReference type="InterPro" id="IPR036188">
    <property type="entry name" value="FAD/NAD-bd_sf"/>
</dbReference>
<reference evidence="2 3" key="1">
    <citation type="journal article" date="2015" name="Stand. Genomic Sci.">
        <title>Genomic Encyclopedia of Bacterial and Archaeal Type Strains, Phase III: the genomes of soil and plant-associated and newly described type strains.</title>
        <authorList>
            <person name="Whitman W.B."/>
            <person name="Woyke T."/>
            <person name="Klenk H.P."/>
            <person name="Zhou Y."/>
            <person name="Lilburn T.G."/>
            <person name="Beck B.J."/>
            <person name="De Vos P."/>
            <person name="Vandamme P."/>
            <person name="Eisen J.A."/>
            <person name="Garrity G."/>
            <person name="Hugenholtz P."/>
            <person name="Kyrpides N.C."/>
        </authorList>
    </citation>
    <scope>NUCLEOTIDE SEQUENCE [LARGE SCALE GENOMIC DNA]</scope>
    <source>
        <strain evidence="2 3">AC4r</strain>
    </source>
</reference>
<keyword evidence="3" id="KW-1185">Reference proteome</keyword>
<dbReference type="Gene3D" id="3.90.660.20">
    <property type="entry name" value="Protoporphyrinogen oxidase, mitochondrial, domain 2"/>
    <property type="match status" value="1"/>
</dbReference>
<accession>A0A4Q7TJH7</accession>
<evidence type="ECO:0000313" key="2">
    <source>
        <dbReference type="EMBL" id="RZT59628.1"/>
    </source>
</evidence>
<name>A0A4Q7TJH7_9MICO</name>
<dbReference type="Pfam" id="PF01593">
    <property type="entry name" value="Amino_oxidase"/>
    <property type="match status" value="1"/>
</dbReference>
<sequence>MERDIVVGAGIAGLLVALRLAEAGRAVRLVEARAGLGGQVTGHTVAGIELDAGAEAFATRGPDIPDLLTDLGLNDCIANPAPLSAWMHGVDGRSRPLPAASIFGIPSAPLARDVAAVLGWRGAARAALEPLIPASRGAAACTVGELVRTRMGTAVVDRLVAPVVEGVHSEHPDRVPLSALGRVPEHMMQGDSLTRAVRRVRDDAPAGSLVASLTGGMRTLTDALAARLEAVGVDIVTETRATEVTPDSVVLAGAGSTPHTDRGRLILAAPGLTGSASTATPTHLVTLVVDAPPLADNPRGTGLLVARGGSVRARALTHATAKWPWLRERAEGREVLRLSYAEPADAATALADASALLGTPIDDRQLVDSRAVSWTRAGRAEPHPSIPTVGEQVAGTGLASVISHAERTAKELTE</sequence>
<dbReference type="PANTHER" id="PTHR42923">
    <property type="entry name" value="PROTOPORPHYRINOGEN OXIDASE"/>
    <property type="match status" value="1"/>
</dbReference>
<dbReference type="EMBL" id="SGXT01000015">
    <property type="protein sequence ID" value="RZT59628.1"/>
    <property type="molecule type" value="Genomic_DNA"/>
</dbReference>
<comment type="caution">
    <text evidence="2">The sequence shown here is derived from an EMBL/GenBank/DDBJ whole genome shotgun (WGS) entry which is preliminary data.</text>
</comment>
<dbReference type="PRINTS" id="PR00411">
    <property type="entry name" value="PNDRDTASEI"/>
</dbReference>
<organism evidence="2 3">
    <name type="scientific">Microcella alkaliphila</name>
    <dbReference type="NCBI Taxonomy" id="279828"/>
    <lineage>
        <taxon>Bacteria</taxon>
        <taxon>Bacillati</taxon>
        <taxon>Actinomycetota</taxon>
        <taxon>Actinomycetes</taxon>
        <taxon>Micrococcales</taxon>
        <taxon>Microbacteriaceae</taxon>
        <taxon>Microcella</taxon>
    </lineage>
</organism>
<dbReference type="Gene3D" id="3.50.50.60">
    <property type="entry name" value="FAD/NAD(P)-binding domain"/>
    <property type="match status" value="1"/>
</dbReference>
<dbReference type="SUPFAM" id="SSF54373">
    <property type="entry name" value="FAD-linked reductases, C-terminal domain"/>
    <property type="match status" value="1"/>
</dbReference>
<dbReference type="GO" id="GO:0016491">
    <property type="term" value="F:oxidoreductase activity"/>
    <property type="evidence" value="ECO:0007669"/>
    <property type="project" value="InterPro"/>
</dbReference>
<dbReference type="AlphaFoldDB" id="A0A4Q7TJH7"/>
<feature type="domain" description="Amine oxidase" evidence="1">
    <location>
        <begin position="11"/>
        <end position="249"/>
    </location>
</feature>
<dbReference type="InterPro" id="IPR050464">
    <property type="entry name" value="Zeta_carotene_desat/Oxidored"/>
</dbReference>
<dbReference type="SUPFAM" id="SSF51905">
    <property type="entry name" value="FAD/NAD(P)-binding domain"/>
    <property type="match status" value="1"/>
</dbReference>
<dbReference type="InterPro" id="IPR002937">
    <property type="entry name" value="Amino_oxidase"/>
</dbReference>